<evidence type="ECO:0000256" key="7">
    <source>
        <dbReference type="ARBA" id="ARBA00035136"/>
    </source>
</evidence>
<dbReference type="FunFam" id="1.20.58.110:FF:000001">
    <property type="entry name" value="30S ribosomal protein S20"/>
    <property type="match status" value="1"/>
</dbReference>
<comment type="similarity">
    <text evidence="2 8">Belongs to the bacterial ribosomal protein bS20 family.</text>
</comment>
<keyword evidence="6 8" id="KW-0687">Ribonucleoprotein</keyword>
<evidence type="ECO:0000256" key="6">
    <source>
        <dbReference type="ARBA" id="ARBA00023274"/>
    </source>
</evidence>
<dbReference type="EMBL" id="WIVE01000066">
    <property type="protein sequence ID" value="MQX38021.1"/>
    <property type="molecule type" value="Genomic_DNA"/>
</dbReference>
<keyword evidence="5 8" id="KW-0689">Ribosomal protein</keyword>
<dbReference type="PANTHER" id="PTHR33398">
    <property type="entry name" value="30S RIBOSOMAL PROTEIN S20"/>
    <property type="match status" value="1"/>
</dbReference>
<keyword evidence="4 8" id="KW-0694">RNA-binding</keyword>
<dbReference type="GO" id="GO:0015935">
    <property type="term" value="C:small ribosomal subunit"/>
    <property type="evidence" value="ECO:0007669"/>
    <property type="project" value="TreeGrafter"/>
</dbReference>
<dbReference type="SUPFAM" id="SSF46992">
    <property type="entry name" value="Ribosomal protein S20"/>
    <property type="match status" value="1"/>
</dbReference>
<dbReference type="InterPro" id="IPR002583">
    <property type="entry name" value="Ribosomal_bS20"/>
</dbReference>
<gene>
    <name evidence="8 9" type="primary">rpsT</name>
    <name evidence="9" type="ORF">GHC57_15985</name>
</gene>
<dbReference type="Gene3D" id="1.20.58.110">
    <property type="entry name" value="Ribosomal protein S20"/>
    <property type="match status" value="1"/>
</dbReference>
<dbReference type="Proteomes" id="UP000434582">
    <property type="component" value="Unassembled WGS sequence"/>
</dbReference>
<accession>A0A7X1ZGC2</accession>
<keyword evidence="10" id="KW-1185">Reference proteome</keyword>
<comment type="caution">
    <text evidence="9">The sequence shown here is derived from an EMBL/GenBank/DDBJ whole genome shotgun (WGS) entry which is preliminary data.</text>
</comment>
<evidence type="ECO:0000256" key="5">
    <source>
        <dbReference type="ARBA" id="ARBA00022980"/>
    </source>
</evidence>
<protein>
    <recommendedName>
        <fullName evidence="7 8">Small ribosomal subunit protein bS20</fullName>
    </recommendedName>
</protein>
<sequence length="88" mass="9723">MANHQSAKTRIRRNARRTAINHSRISRIRTFIKKVETAVASGNADEARAAFRAAQPEIHRGVTKGVLHRNTAARKISRLSARVKALGA</sequence>
<proteinExistence type="inferred from homology"/>
<organism evidence="9 10">
    <name type="scientific">Roseospira navarrensis</name>
    <dbReference type="NCBI Taxonomy" id="140058"/>
    <lineage>
        <taxon>Bacteria</taxon>
        <taxon>Pseudomonadati</taxon>
        <taxon>Pseudomonadota</taxon>
        <taxon>Alphaproteobacteria</taxon>
        <taxon>Rhodospirillales</taxon>
        <taxon>Rhodospirillaceae</taxon>
        <taxon>Roseospira</taxon>
    </lineage>
</organism>
<evidence type="ECO:0000256" key="4">
    <source>
        <dbReference type="ARBA" id="ARBA00022884"/>
    </source>
</evidence>
<comment type="function">
    <text evidence="1 8">Binds directly to 16S ribosomal RNA.</text>
</comment>
<dbReference type="AlphaFoldDB" id="A0A7X1ZGC2"/>
<keyword evidence="3 8" id="KW-0699">rRNA-binding</keyword>
<dbReference type="PANTHER" id="PTHR33398:SF1">
    <property type="entry name" value="SMALL RIBOSOMAL SUBUNIT PROTEIN BS20C"/>
    <property type="match status" value="1"/>
</dbReference>
<evidence type="ECO:0000256" key="8">
    <source>
        <dbReference type="HAMAP-Rule" id="MF_00500"/>
    </source>
</evidence>
<name>A0A7X1ZGC2_9PROT</name>
<evidence type="ECO:0000256" key="1">
    <source>
        <dbReference type="ARBA" id="ARBA00003134"/>
    </source>
</evidence>
<dbReference type="HAMAP" id="MF_00500">
    <property type="entry name" value="Ribosomal_bS20"/>
    <property type="match status" value="1"/>
</dbReference>
<evidence type="ECO:0000313" key="10">
    <source>
        <dbReference type="Proteomes" id="UP000434582"/>
    </source>
</evidence>
<dbReference type="GO" id="GO:0070181">
    <property type="term" value="F:small ribosomal subunit rRNA binding"/>
    <property type="evidence" value="ECO:0007669"/>
    <property type="project" value="TreeGrafter"/>
</dbReference>
<dbReference type="Pfam" id="PF01649">
    <property type="entry name" value="Ribosomal_S20p"/>
    <property type="match status" value="1"/>
</dbReference>
<dbReference type="GO" id="GO:0006412">
    <property type="term" value="P:translation"/>
    <property type="evidence" value="ECO:0007669"/>
    <property type="project" value="UniProtKB-UniRule"/>
</dbReference>
<evidence type="ECO:0000313" key="9">
    <source>
        <dbReference type="EMBL" id="MQX38021.1"/>
    </source>
</evidence>
<dbReference type="GO" id="GO:0003735">
    <property type="term" value="F:structural constituent of ribosome"/>
    <property type="evidence" value="ECO:0007669"/>
    <property type="project" value="InterPro"/>
</dbReference>
<reference evidence="9 10" key="1">
    <citation type="submission" date="2019-10" db="EMBL/GenBank/DDBJ databases">
        <title>Draft whole-genome sequence of the purple nonsulfur photosynthetic bacterium Roseospira navarrensis DSM 15114.</title>
        <authorList>
            <person name="Kyndt J.A."/>
            <person name="Meyer T.E."/>
        </authorList>
    </citation>
    <scope>NUCLEOTIDE SEQUENCE [LARGE SCALE GENOMIC DNA]</scope>
    <source>
        <strain evidence="9 10">DSM 15114</strain>
    </source>
</reference>
<evidence type="ECO:0000256" key="2">
    <source>
        <dbReference type="ARBA" id="ARBA00007634"/>
    </source>
</evidence>
<dbReference type="NCBIfam" id="TIGR00029">
    <property type="entry name" value="S20"/>
    <property type="match status" value="1"/>
</dbReference>
<dbReference type="InterPro" id="IPR036510">
    <property type="entry name" value="Ribosomal_bS20_sf"/>
</dbReference>
<evidence type="ECO:0000256" key="3">
    <source>
        <dbReference type="ARBA" id="ARBA00022730"/>
    </source>
</evidence>
<dbReference type="OrthoDB" id="9807974at2"/>
<dbReference type="RefSeq" id="WP_153346065.1">
    <property type="nucleotide sequence ID" value="NZ_WIVE01000066.1"/>
</dbReference>